<gene>
    <name evidence="2" type="ORF">E2C01_096755</name>
</gene>
<protein>
    <submittedName>
        <fullName evidence="2">Uncharacterized protein</fullName>
    </submittedName>
</protein>
<feature type="compositionally biased region" description="Polar residues" evidence="1">
    <location>
        <begin position="39"/>
        <end position="63"/>
    </location>
</feature>
<organism evidence="2 3">
    <name type="scientific">Portunus trituberculatus</name>
    <name type="common">Swimming crab</name>
    <name type="synonym">Neptunus trituberculatus</name>
    <dbReference type="NCBI Taxonomy" id="210409"/>
    <lineage>
        <taxon>Eukaryota</taxon>
        <taxon>Metazoa</taxon>
        <taxon>Ecdysozoa</taxon>
        <taxon>Arthropoda</taxon>
        <taxon>Crustacea</taxon>
        <taxon>Multicrustacea</taxon>
        <taxon>Malacostraca</taxon>
        <taxon>Eumalacostraca</taxon>
        <taxon>Eucarida</taxon>
        <taxon>Decapoda</taxon>
        <taxon>Pleocyemata</taxon>
        <taxon>Brachyura</taxon>
        <taxon>Eubrachyura</taxon>
        <taxon>Portunoidea</taxon>
        <taxon>Portunidae</taxon>
        <taxon>Portuninae</taxon>
        <taxon>Portunus</taxon>
    </lineage>
</organism>
<reference evidence="2 3" key="1">
    <citation type="submission" date="2019-05" db="EMBL/GenBank/DDBJ databases">
        <title>Another draft genome of Portunus trituberculatus and its Hox gene families provides insights of decapod evolution.</title>
        <authorList>
            <person name="Jeong J.-H."/>
            <person name="Song I."/>
            <person name="Kim S."/>
            <person name="Choi T."/>
            <person name="Kim D."/>
            <person name="Ryu S."/>
            <person name="Kim W."/>
        </authorList>
    </citation>
    <scope>NUCLEOTIDE SEQUENCE [LARGE SCALE GENOMIC DNA]</scope>
    <source>
        <tissue evidence="2">Muscle</tissue>
    </source>
</reference>
<dbReference type="EMBL" id="VSRR010126265">
    <property type="protein sequence ID" value="MPD01236.1"/>
    <property type="molecule type" value="Genomic_DNA"/>
</dbReference>
<comment type="caution">
    <text evidence="2">The sequence shown here is derived from an EMBL/GenBank/DDBJ whole genome shotgun (WGS) entry which is preliminary data.</text>
</comment>
<proteinExistence type="predicted"/>
<name>A0A5B7K2V2_PORTR</name>
<evidence type="ECO:0000313" key="3">
    <source>
        <dbReference type="Proteomes" id="UP000324222"/>
    </source>
</evidence>
<evidence type="ECO:0000313" key="2">
    <source>
        <dbReference type="EMBL" id="MPD01236.1"/>
    </source>
</evidence>
<accession>A0A5B7K2V2</accession>
<feature type="region of interest" description="Disordered" evidence="1">
    <location>
        <begin position="30"/>
        <end position="64"/>
    </location>
</feature>
<sequence length="84" mass="9173">MSEALLQAKVQCCQDPLSLPLMTAHITNPPLIPAPPSQRPTTTYPWNSSSTWRGPASQPSKTAWRNPAAAGKLIFGRLLSQYKV</sequence>
<evidence type="ECO:0000256" key="1">
    <source>
        <dbReference type="SAM" id="MobiDB-lite"/>
    </source>
</evidence>
<dbReference type="Proteomes" id="UP000324222">
    <property type="component" value="Unassembled WGS sequence"/>
</dbReference>
<dbReference type="AlphaFoldDB" id="A0A5B7K2V2"/>
<keyword evidence="3" id="KW-1185">Reference proteome</keyword>